<evidence type="ECO:0000256" key="14">
    <source>
        <dbReference type="PROSITE-ProRule" id="PRU00169"/>
    </source>
</evidence>
<evidence type="ECO:0000256" key="9">
    <source>
        <dbReference type="ARBA" id="ARBA00022777"/>
    </source>
</evidence>
<dbReference type="SMART" id="SM00387">
    <property type="entry name" value="HATPase_c"/>
    <property type="match status" value="1"/>
</dbReference>
<feature type="region of interest" description="Disordered" evidence="15">
    <location>
        <begin position="318"/>
        <end position="362"/>
    </location>
</feature>
<dbReference type="Pfam" id="PF00072">
    <property type="entry name" value="Response_reg"/>
    <property type="match status" value="1"/>
</dbReference>
<evidence type="ECO:0000256" key="3">
    <source>
        <dbReference type="ARBA" id="ARBA00012438"/>
    </source>
</evidence>
<feature type="region of interest" description="Disordered" evidence="15">
    <location>
        <begin position="488"/>
        <end position="507"/>
    </location>
</feature>
<dbReference type="EC" id="2.7.13.3" evidence="3"/>
<evidence type="ECO:0000259" key="18">
    <source>
        <dbReference type="PROSITE" id="PS50894"/>
    </source>
</evidence>
<dbReference type="PROSITE" id="PS50894">
    <property type="entry name" value="HPT"/>
    <property type="match status" value="1"/>
</dbReference>
<dbReference type="Gene3D" id="3.30.565.10">
    <property type="entry name" value="Histidine kinase-like ATPase, C-terminal domain"/>
    <property type="match status" value="1"/>
</dbReference>
<dbReference type="InterPro" id="IPR003661">
    <property type="entry name" value="HisK_dim/P_dom"/>
</dbReference>
<dbReference type="RefSeq" id="WP_185658506.1">
    <property type="nucleotide sequence ID" value="NZ_CAWPOO010000001.1"/>
</dbReference>
<evidence type="ECO:0000256" key="15">
    <source>
        <dbReference type="SAM" id="MobiDB-lite"/>
    </source>
</evidence>
<evidence type="ECO:0000256" key="12">
    <source>
        <dbReference type="ARBA" id="ARBA00023136"/>
    </source>
</evidence>
<evidence type="ECO:0000256" key="8">
    <source>
        <dbReference type="ARBA" id="ARBA00022692"/>
    </source>
</evidence>
<feature type="modified residue" description="Phosphohistidine" evidence="13">
    <location>
        <position position="572"/>
    </location>
</feature>
<dbReference type="SUPFAM" id="SSF55874">
    <property type="entry name" value="ATPase domain of HSP90 chaperone/DNA topoisomerase II/histidine kinase"/>
    <property type="match status" value="1"/>
</dbReference>
<evidence type="ECO:0000313" key="19">
    <source>
        <dbReference type="EMBL" id="MBC2604615.1"/>
    </source>
</evidence>
<dbReference type="CDD" id="cd00082">
    <property type="entry name" value="HisKA"/>
    <property type="match status" value="1"/>
</dbReference>
<dbReference type="PANTHER" id="PTHR43047">
    <property type="entry name" value="TWO-COMPONENT HISTIDINE PROTEIN KINASE"/>
    <property type="match status" value="1"/>
</dbReference>
<keyword evidence="6 14" id="KW-0597">Phosphoprotein</keyword>
<feature type="modified residue" description="4-aspartylphosphate" evidence="14">
    <location>
        <position position="413"/>
    </location>
</feature>
<dbReference type="InterPro" id="IPR004358">
    <property type="entry name" value="Sig_transdc_His_kin-like_C"/>
</dbReference>
<feature type="domain" description="Histidine kinase" evidence="16">
    <location>
        <begin position="119"/>
        <end position="334"/>
    </location>
</feature>
<dbReference type="SMART" id="SM00448">
    <property type="entry name" value="REC"/>
    <property type="match status" value="1"/>
</dbReference>
<evidence type="ECO:0000256" key="4">
    <source>
        <dbReference type="ARBA" id="ARBA00022475"/>
    </source>
</evidence>
<comment type="catalytic activity">
    <reaction evidence="1">
        <text>ATP + protein L-histidine = ADP + protein N-phospho-L-histidine.</text>
        <dbReference type="EC" id="2.7.13.3"/>
    </reaction>
</comment>
<dbReference type="InterPro" id="IPR036641">
    <property type="entry name" value="HPT_dom_sf"/>
</dbReference>
<feature type="domain" description="HPt" evidence="18">
    <location>
        <begin position="533"/>
        <end position="630"/>
    </location>
</feature>
<evidence type="ECO:0000313" key="20">
    <source>
        <dbReference type="Proteomes" id="UP000526501"/>
    </source>
</evidence>
<keyword evidence="8" id="KW-0812">Transmembrane</keyword>
<evidence type="ECO:0000256" key="7">
    <source>
        <dbReference type="ARBA" id="ARBA00022679"/>
    </source>
</evidence>
<dbReference type="SUPFAM" id="SSF52172">
    <property type="entry name" value="CheY-like"/>
    <property type="match status" value="1"/>
</dbReference>
<gene>
    <name evidence="19" type="ORF">H5P27_00945</name>
</gene>
<dbReference type="PROSITE" id="PS50109">
    <property type="entry name" value="HIS_KIN"/>
    <property type="match status" value="1"/>
</dbReference>
<dbReference type="Gene3D" id="1.20.120.160">
    <property type="entry name" value="HPT domain"/>
    <property type="match status" value="1"/>
</dbReference>
<protein>
    <recommendedName>
        <fullName evidence="3">histidine kinase</fullName>
        <ecNumber evidence="3">2.7.13.3</ecNumber>
    </recommendedName>
</protein>
<dbReference type="InterPro" id="IPR011006">
    <property type="entry name" value="CheY-like_superfamily"/>
</dbReference>
<keyword evidence="12" id="KW-0472">Membrane</keyword>
<dbReference type="InterPro" id="IPR001789">
    <property type="entry name" value="Sig_transdc_resp-reg_receiver"/>
</dbReference>
<reference evidence="19 20" key="1">
    <citation type="submission" date="2020-07" db="EMBL/GenBank/DDBJ databases">
        <authorList>
            <person name="Feng X."/>
        </authorList>
    </citation>
    <scope>NUCLEOTIDE SEQUENCE [LARGE SCALE GENOMIC DNA]</scope>
    <source>
        <strain evidence="19 20">JCM23202</strain>
    </source>
</reference>
<comment type="subcellular location">
    <subcellularLocation>
        <location evidence="2">Cell inner membrane</location>
        <topology evidence="2">Multi-pass membrane protein</topology>
    </subcellularLocation>
</comment>
<dbReference type="PRINTS" id="PR00344">
    <property type="entry name" value="BCTRLSENSOR"/>
</dbReference>
<dbReference type="InterPro" id="IPR036097">
    <property type="entry name" value="HisK_dim/P_sf"/>
</dbReference>
<dbReference type="GO" id="GO:0005886">
    <property type="term" value="C:plasma membrane"/>
    <property type="evidence" value="ECO:0007669"/>
    <property type="project" value="UniProtKB-SubCell"/>
</dbReference>
<dbReference type="SUPFAM" id="SSF47226">
    <property type="entry name" value="Histidine-containing phosphotransfer domain, HPT domain"/>
    <property type="match status" value="1"/>
</dbReference>
<dbReference type="Pfam" id="PF01627">
    <property type="entry name" value="Hpt"/>
    <property type="match status" value="1"/>
</dbReference>
<keyword evidence="10" id="KW-0067">ATP-binding</keyword>
<dbReference type="Pfam" id="PF02518">
    <property type="entry name" value="HATPase_c"/>
    <property type="match status" value="1"/>
</dbReference>
<dbReference type="CDD" id="cd16922">
    <property type="entry name" value="HATPase_EvgS-ArcB-TorS-like"/>
    <property type="match status" value="1"/>
</dbReference>
<dbReference type="InterPro" id="IPR003594">
    <property type="entry name" value="HATPase_dom"/>
</dbReference>
<dbReference type="InterPro" id="IPR005467">
    <property type="entry name" value="His_kinase_dom"/>
</dbReference>
<dbReference type="SUPFAM" id="SSF47384">
    <property type="entry name" value="Homodimeric domain of signal transducing histidine kinase"/>
    <property type="match status" value="1"/>
</dbReference>
<keyword evidence="4" id="KW-1003">Cell membrane</keyword>
<dbReference type="CDD" id="cd17546">
    <property type="entry name" value="REC_hyHK_CKI1_RcsC-like"/>
    <property type="match status" value="1"/>
</dbReference>
<organism evidence="19 20">
    <name type="scientific">Pelagicoccus albus</name>
    <dbReference type="NCBI Taxonomy" id="415222"/>
    <lineage>
        <taxon>Bacteria</taxon>
        <taxon>Pseudomonadati</taxon>
        <taxon>Verrucomicrobiota</taxon>
        <taxon>Opitutia</taxon>
        <taxon>Puniceicoccales</taxon>
        <taxon>Pelagicoccaceae</taxon>
        <taxon>Pelagicoccus</taxon>
    </lineage>
</organism>
<dbReference type="GO" id="GO:0000155">
    <property type="term" value="F:phosphorelay sensor kinase activity"/>
    <property type="evidence" value="ECO:0007669"/>
    <property type="project" value="InterPro"/>
</dbReference>
<evidence type="ECO:0000256" key="5">
    <source>
        <dbReference type="ARBA" id="ARBA00022519"/>
    </source>
</evidence>
<dbReference type="Pfam" id="PF00512">
    <property type="entry name" value="HisKA"/>
    <property type="match status" value="1"/>
</dbReference>
<evidence type="ECO:0000256" key="1">
    <source>
        <dbReference type="ARBA" id="ARBA00000085"/>
    </source>
</evidence>
<dbReference type="PROSITE" id="PS50110">
    <property type="entry name" value="RESPONSE_REGULATORY"/>
    <property type="match status" value="1"/>
</dbReference>
<evidence type="ECO:0000256" key="6">
    <source>
        <dbReference type="ARBA" id="ARBA00022553"/>
    </source>
</evidence>
<evidence type="ECO:0000256" key="11">
    <source>
        <dbReference type="ARBA" id="ARBA00022989"/>
    </source>
</evidence>
<dbReference type="Gene3D" id="3.40.50.2300">
    <property type="match status" value="1"/>
</dbReference>
<dbReference type="EMBL" id="JACHVC010000001">
    <property type="protein sequence ID" value="MBC2604615.1"/>
    <property type="molecule type" value="Genomic_DNA"/>
</dbReference>
<dbReference type="Proteomes" id="UP000526501">
    <property type="component" value="Unassembled WGS sequence"/>
</dbReference>
<keyword evidence="5" id="KW-0997">Cell inner membrane</keyword>
<evidence type="ECO:0000259" key="16">
    <source>
        <dbReference type="PROSITE" id="PS50109"/>
    </source>
</evidence>
<dbReference type="Gene3D" id="1.10.287.130">
    <property type="match status" value="1"/>
</dbReference>
<name>A0A7X1B2T9_9BACT</name>
<keyword evidence="20" id="KW-1185">Reference proteome</keyword>
<dbReference type="PANTHER" id="PTHR43047:SF64">
    <property type="entry name" value="HISTIDINE KINASE CONTAINING CHEY-HOMOLOGOUS RECEIVER DOMAIN AND PAS DOMAIN-RELATED"/>
    <property type="match status" value="1"/>
</dbReference>
<evidence type="ECO:0000259" key="17">
    <source>
        <dbReference type="PROSITE" id="PS50110"/>
    </source>
</evidence>
<dbReference type="InterPro" id="IPR036890">
    <property type="entry name" value="HATPase_C_sf"/>
</dbReference>
<comment type="caution">
    <text evidence="19">The sequence shown here is derived from an EMBL/GenBank/DDBJ whole genome shotgun (WGS) entry which is preliminary data.</text>
</comment>
<evidence type="ECO:0000256" key="2">
    <source>
        <dbReference type="ARBA" id="ARBA00004429"/>
    </source>
</evidence>
<accession>A0A7X1B2T9</accession>
<feature type="domain" description="Response regulatory" evidence="17">
    <location>
        <begin position="364"/>
        <end position="482"/>
    </location>
</feature>
<sequence>MSSGGSPAYSLVIDSLDRVLKLPSELASVLGISQEKRTKLHWQDIVVEDISGLRPSEGEPAQERTGYLKRASGEILQASFRSELFGLENEFAFVEVRLLDTAESTKKEPDKDSLEFLTTVSHELRVALNGVVGFTDLLRNGELTAKQGEVLEKLCSCNQMLKNLINDILEYSRVATASLRFRTEKVDLKQFVSGVVEQFRQEAKKKDLDLEFESDLKDGYSAVLPSMRVTQVLGNLISNAVKFTKKGWVRVKVSGTDESVTFQVIDTGKGVTPDKQEEIFRPFFQVSDSSGSIEGSGLGLAISRELVSKMGGTLRLRSTGDGGSSFEFKLPLGSDEPDEKKAKPAQRKMRFTESRHRPGDSRKTALVVEDNQLNAEILGHFLKDYGVAFDRVDNGRSAVEAYEKKAYDLVLMDVMLPEMSGYEATEKIIDLGIKTGRQAPIVGVTAKVFRRDRLKCLEVGMVEVVHKPVDFHQLRGILDRFLFPDRLEEESSHEEPSDAPESADTYVGEKDDEGYYALNPKVLDEYVNRMITSDSDRGEVVASAIQIVDGEVDGLIEAIRDNNRKEVGMRAHSLKGALALLGAVNLLDLAKGLELIARDRQAPLKAEHWNRLIVAGYAEFKEELDRHLSS</sequence>
<evidence type="ECO:0000256" key="10">
    <source>
        <dbReference type="ARBA" id="ARBA00022840"/>
    </source>
</evidence>
<proteinExistence type="predicted"/>
<dbReference type="InterPro" id="IPR008207">
    <property type="entry name" value="Sig_transdc_His_kin_Hpt_dom"/>
</dbReference>
<feature type="compositionally biased region" description="Basic and acidic residues" evidence="15">
    <location>
        <begin position="350"/>
        <end position="362"/>
    </location>
</feature>
<dbReference type="AlphaFoldDB" id="A0A7X1B2T9"/>
<evidence type="ECO:0000256" key="13">
    <source>
        <dbReference type="PROSITE-ProRule" id="PRU00110"/>
    </source>
</evidence>
<keyword evidence="10" id="KW-0547">Nucleotide-binding</keyword>
<keyword evidence="9" id="KW-0418">Kinase</keyword>
<keyword evidence="7" id="KW-0808">Transferase</keyword>
<dbReference type="SMART" id="SM00388">
    <property type="entry name" value="HisKA"/>
    <property type="match status" value="1"/>
</dbReference>
<keyword evidence="11" id="KW-1133">Transmembrane helix</keyword>